<dbReference type="EMBL" id="BJNW01000002">
    <property type="protein sequence ID" value="GEC98178.1"/>
    <property type="molecule type" value="Genomic_DNA"/>
</dbReference>
<comment type="caution">
    <text evidence="2">The sequence shown here is derived from an EMBL/GenBank/DDBJ whole genome shotgun (WGS) entry which is preliminary data.</text>
</comment>
<dbReference type="Proteomes" id="UP000315730">
    <property type="component" value="Unassembled WGS sequence"/>
</dbReference>
<dbReference type="STRING" id="1272.GCA_900014985_01357"/>
<protein>
    <submittedName>
        <fullName evidence="2">Uncharacterized protein</fullName>
    </submittedName>
</protein>
<dbReference type="RefSeq" id="WP_068469073.1">
    <property type="nucleotide sequence ID" value="NZ_BJNW01000002.1"/>
</dbReference>
<feature type="chain" id="PRO_5021438414" evidence="1">
    <location>
        <begin position="30"/>
        <end position="130"/>
    </location>
</feature>
<name>A0A4Y4CZ11_KOCVA</name>
<evidence type="ECO:0000313" key="3">
    <source>
        <dbReference type="Proteomes" id="UP000315730"/>
    </source>
</evidence>
<keyword evidence="1" id="KW-0732">Signal</keyword>
<accession>A0A4Y4CZ11</accession>
<organism evidence="2 3">
    <name type="scientific">Kocuria varians</name>
    <name type="common">Micrococcus varians</name>
    <dbReference type="NCBI Taxonomy" id="1272"/>
    <lineage>
        <taxon>Bacteria</taxon>
        <taxon>Bacillati</taxon>
        <taxon>Actinomycetota</taxon>
        <taxon>Actinomycetes</taxon>
        <taxon>Micrococcales</taxon>
        <taxon>Micrococcaceae</taxon>
        <taxon>Kocuria</taxon>
    </lineage>
</organism>
<keyword evidence="3" id="KW-1185">Reference proteome</keyword>
<evidence type="ECO:0000313" key="2">
    <source>
        <dbReference type="EMBL" id="GEC98178.1"/>
    </source>
</evidence>
<gene>
    <name evidence="2" type="ORF">KVA01_03330</name>
</gene>
<reference evidence="2 3" key="1">
    <citation type="submission" date="2019-06" db="EMBL/GenBank/DDBJ databases">
        <title>Whole genome shotgun sequence of Kocuria varians NBRC 15358.</title>
        <authorList>
            <person name="Hosoyama A."/>
            <person name="Uohara A."/>
            <person name="Ohji S."/>
            <person name="Ichikawa N."/>
        </authorList>
    </citation>
    <scope>NUCLEOTIDE SEQUENCE [LARGE SCALE GENOMIC DNA]</scope>
    <source>
        <strain evidence="2 3">NBRC 15358</strain>
    </source>
</reference>
<dbReference type="OrthoDB" id="4883436at2"/>
<evidence type="ECO:0000256" key="1">
    <source>
        <dbReference type="SAM" id="SignalP"/>
    </source>
</evidence>
<proteinExistence type="predicted"/>
<sequence>MVTVSTLRRSTSAALAGLVVAAGLTVAGAAPAEAAPVRACKASVSVKQPRQYTTTVVNVSAVGRGAKVTTRAKYRTTTNAKSTTATTRGTAAVRYPIAGATPGRTVWVDVVATASGTTWKCSTSFTPRHK</sequence>
<feature type="signal peptide" evidence="1">
    <location>
        <begin position="1"/>
        <end position="29"/>
    </location>
</feature>
<dbReference type="AlphaFoldDB" id="A0A4Y4CZ11"/>